<evidence type="ECO:0000313" key="2">
    <source>
        <dbReference type="Proteomes" id="UP000279307"/>
    </source>
</evidence>
<accession>A0A3L8DTQ2</accession>
<dbReference type="AlphaFoldDB" id="A0A3L8DTQ2"/>
<dbReference type="Proteomes" id="UP000279307">
    <property type="component" value="Chromosome 4"/>
</dbReference>
<comment type="caution">
    <text evidence="1">The sequence shown here is derived from an EMBL/GenBank/DDBJ whole genome shotgun (WGS) entry which is preliminary data.</text>
</comment>
<gene>
    <name evidence="1" type="ORF">DMN91_003482</name>
</gene>
<dbReference type="OrthoDB" id="7538321at2759"/>
<sequence>MSAVELLEQQLQLQHSVSRSLENFKKTGKKNWTPARIRSRITSLKETWNQMRCGHAALSKVADAEMKSTHHYFNGDVISETEEIYQTTLDFMSECLEEQEPPKPENPLKTGEKRSGAREIAFGVLAKRATAVPRSVQAGGWSPFRDVYGCVVAKWLHATEPVRESHTLSSLLSVAPTGSKTLRSSGSPGALRIVSTKEAPRRPRSAAAANTSRCPMQMFASFLS</sequence>
<organism evidence="1 2">
    <name type="scientific">Ooceraea biroi</name>
    <name type="common">Clonal raider ant</name>
    <name type="synonym">Cerapachys biroi</name>
    <dbReference type="NCBI Taxonomy" id="2015173"/>
    <lineage>
        <taxon>Eukaryota</taxon>
        <taxon>Metazoa</taxon>
        <taxon>Ecdysozoa</taxon>
        <taxon>Arthropoda</taxon>
        <taxon>Hexapoda</taxon>
        <taxon>Insecta</taxon>
        <taxon>Pterygota</taxon>
        <taxon>Neoptera</taxon>
        <taxon>Endopterygota</taxon>
        <taxon>Hymenoptera</taxon>
        <taxon>Apocrita</taxon>
        <taxon>Aculeata</taxon>
        <taxon>Formicoidea</taxon>
        <taxon>Formicidae</taxon>
        <taxon>Dorylinae</taxon>
        <taxon>Ooceraea</taxon>
    </lineage>
</organism>
<dbReference type="EMBL" id="QOIP01000004">
    <property type="protein sequence ID" value="RLU23279.1"/>
    <property type="molecule type" value="Genomic_DNA"/>
</dbReference>
<name>A0A3L8DTQ2_OOCBI</name>
<evidence type="ECO:0000313" key="1">
    <source>
        <dbReference type="EMBL" id="RLU23279.1"/>
    </source>
</evidence>
<reference evidence="1 2" key="1">
    <citation type="journal article" date="2018" name="Genome Res.">
        <title>The genomic architecture and molecular evolution of ant odorant receptors.</title>
        <authorList>
            <person name="McKenzie S.K."/>
            <person name="Kronauer D.J.C."/>
        </authorList>
    </citation>
    <scope>NUCLEOTIDE SEQUENCE [LARGE SCALE GENOMIC DNA]</scope>
    <source>
        <strain evidence="1">Clonal line C1</strain>
    </source>
</reference>
<proteinExistence type="predicted"/>
<protein>
    <submittedName>
        <fullName evidence="1">Uncharacterized protein</fullName>
    </submittedName>
</protein>